<evidence type="ECO:0000256" key="5">
    <source>
        <dbReference type="ARBA" id="ARBA00023015"/>
    </source>
</evidence>
<dbReference type="GO" id="GO:0016592">
    <property type="term" value="C:mediator complex"/>
    <property type="evidence" value="ECO:0007669"/>
    <property type="project" value="TreeGrafter"/>
</dbReference>
<comment type="subcellular location">
    <subcellularLocation>
        <location evidence="1">Nucleus</location>
    </subcellularLocation>
</comment>
<dbReference type="RefSeq" id="XP_008485132.1">
    <property type="nucleotide sequence ID" value="XM_008486910.2"/>
</dbReference>
<keyword evidence="6" id="KW-0804">Transcription</keyword>
<keyword evidence="9" id="KW-1185">Reference proteome</keyword>
<dbReference type="GeneID" id="103521804"/>
<accession>A0A1S3DNM4</accession>
<feature type="region of interest" description="Disordered" evidence="8">
    <location>
        <begin position="114"/>
        <end position="149"/>
    </location>
</feature>
<dbReference type="PANTHER" id="PTHR48249">
    <property type="entry name" value="MEDIATOR OF RNA POLYMERASE II TRANSCRIPTION SUBUNIT 13"/>
    <property type="match status" value="1"/>
</dbReference>
<dbReference type="GO" id="GO:0045944">
    <property type="term" value="P:positive regulation of transcription by RNA polymerase II"/>
    <property type="evidence" value="ECO:0007669"/>
    <property type="project" value="TreeGrafter"/>
</dbReference>
<evidence type="ECO:0000256" key="4">
    <source>
        <dbReference type="ARBA" id="ARBA00022491"/>
    </source>
</evidence>
<sequence length="149" mass="16862">MCKVEEMAARQQQLMASVHCGSGGPNGRCSVHRWPYLRARGPRCNQDIIRVMTSLQPLLQDAVQKKCTTRLWEAPYTVSGPLTWRQSPAGGYIRCRDLHPYPEILLKQRVTTSRIPCPDRSGKSTGGPDSLTGRQVWRSRQPDLYFPNP</sequence>
<evidence type="ECO:0000256" key="2">
    <source>
        <dbReference type="ARBA" id="ARBA00009354"/>
    </source>
</evidence>
<evidence type="ECO:0000313" key="10">
    <source>
        <dbReference type="RefSeq" id="XP_008485132.1"/>
    </source>
</evidence>
<dbReference type="AlphaFoldDB" id="A0A1S3DNM4"/>
<name>A0A1S3DNM4_DIACI</name>
<dbReference type="KEGG" id="dci:103521804"/>
<dbReference type="InterPro" id="IPR051139">
    <property type="entry name" value="Mediator_complx_sub13"/>
</dbReference>
<evidence type="ECO:0000256" key="7">
    <source>
        <dbReference type="ARBA" id="ARBA00023242"/>
    </source>
</evidence>
<proteinExistence type="inferred from homology"/>
<protein>
    <recommendedName>
        <fullName evidence="3">Mediator of RNA polymerase II transcription subunit 13</fullName>
    </recommendedName>
</protein>
<dbReference type="PaxDb" id="121845-A0A1S3DNM4"/>
<keyword evidence="7" id="KW-0539">Nucleus</keyword>
<dbReference type="GO" id="GO:0003713">
    <property type="term" value="F:transcription coactivator activity"/>
    <property type="evidence" value="ECO:0007669"/>
    <property type="project" value="TreeGrafter"/>
</dbReference>
<evidence type="ECO:0000313" key="9">
    <source>
        <dbReference type="Proteomes" id="UP000079169"/>
    </source>
</evidence>
<reference evidence="10" key="1">
    <citation type="submission" date="2025-08" db="UniProtKB">
        <authorList>
            <consortium name="RefSeq"/>
        </authorList>
    </citation>
    <scope>IDENTIFICATION</scope>
</reference>
<comment type="similarity">
    <text evidence="2">Belongs to the Mediator complex subunit 13 family.</text>
</comment>
<dbReference type="STRING" id="121845.A0A1S3DNM4"/>
<keyword evidence="5" id="KW-0805">Transcription regulation</keyword>
<evidence type="ECO:0000256" key="8">
    <source>
        <dbReference type="SAM" id="MobiDB-lite"/>
    </source>
</evidence>
<dbReference type="Proteomes" id="UP000079169">
    <property type="component" value="Unplaced"/>
</dbReference>
<evidence type="ECO:0000256" key="1">
    <source>
        <dbReference type="ARBA" id="ARBA00004123"/>
    </source>
</evidence>
<organism evidence="9 10">
    <name type="scientific">Diaphorina citri</name>
    <name type="common">Asian citrus psyllid</name>
    <dbReference type="NCBI Taxonomy" id="121845"/>
    <lineage>
        <taxon>Eukaryota</taxon>
        <taxon>Metazoa</taxon>
        <taxon>Ecdysozoa</taxon>
        <taxon>Arthropoda</taxon>
        <taxon>Hexapoda</taxon>
        <taxon>Insecta</taxon>
        <taxon>Pterygota</taxon>
        <taxon>Neoptera</taxon>
        <taxon>Paraneoptera</taxon>
        <taxon>Hemiptera</taxon>
        <taxon>Sternorrhyncha</taxon>
        <taxon>Psylloidea</taxon>
        <taxon>Psyllidae</taxon>
        <taxon>Diaphorininae</taxon>
        <taxon>Diaphorina</taxon>
    </lineage>
</organism>
<keyword evidence="4" id="KW-0678">Repressor</keyword>
<evidence type="ECO:0000256" key="3">
    <source>
        <dbReference type="ARBA" id="ARBA00019618"/>
    </source>
</evidence>
<evidence type="ECO:0000256" key="6">
    <source>
        <dbReference type="ARBA" id="ARBA00023163"/>
    </source>
</evidence>
<dbReference type="PANTHER" id="PTHR48249:SF3">
    <property type="entry name" value="MEDIATOR OF RNA POLYMERASE II TRANSCRIPTION SUBUNIT 13"/>
    <property type="match status" value="1"/>
</dbReference>
<gene>
    <name evidence="10" type="primary">LOC103521804</name>
</gene>